<evidence type="ECO:0000256" key="1">
    <source>
        <dbReference type="RuleBase" id="RU363082"/>
    </source>
</evidence>
<comment type="similarity">
    <text evidence="1">Belongs to the glutaredoxin family.</text>
</comment>
<protein>
    <recommendedName>
        <fullName evidence="1">Glutaredoxin-like protein</fullName>
    </recommendedName>
</protein>
<sequence length="99" mass="11780">MSEHVNLLGLAWNDMKVFTLYTTENCGLCKYFKSRLDAYRSSKKPDWSYVEKDLKTSPKEIFEKYKHDVPVLVYEDKLLLKHKFSGSRLEDRLLDIFPK</sequence>
<dbReference type="Pfam" id="PF05768">
    <property type="entry name" value="Glrx-like"/>
    <property type="match status" value="1"/>
</dbReference>
<gene>
    <name evidence="2" type="ORF">ANCDUO_10470</name>
</gene>
<dbReference type="InterPro" id="IPR036249">
    <property type="entry name" value="Thioredoxin-like_sf"/>
</dbReference>
<dbReference type="SUPFAM" id="SSF52833">
    <property type="entry name" value="Thioredoxin-like"/>
    <property type="match status" value="1"/>
</dbReference>
<dbReference type="OrthoDB" id="429967at2759"/>
<dbReference type="PANTHER" id="PTHR33558">
    <property type="entry name" value="GLUTAREDOXIN-LIKE PROTEIN C5ORF63 HOMOLOG"/>
    <property type="match status" value="1"/>
</dbReference>
<dbReference type="Gene3D" id="3.40.30.10">
    <property type="entry name" value="Glutaredoxin"/>
    <property type="match status" value="1"/>
</dbReference>
<keyword evidence="3" id="KW-1185">Reference proteome</keyword>
<evidence type="ECO:0000313" key="3">
    <source>
        <dbReference type="Proteomes" id="UP000054047"/>
    </source>
</evidence>
<dbReference type="Proteomes" id="UP000054047">
    <property type="component" value="Unassembled WGS sequence"/>
</dbReference>
<name>A0A0C2GQP7_9BILA</name>
<dbReference type="AlphaFoldDB" id="A0A0C2GQP7"/>
<dbReference type="InterPro" id="IPR052565">
    <property type="entry name" value="Glutaredoxin-like_YDR286C"/>
</dbReference>
<organism evidence="2 3">
    <name type="scientific">Ancylostoma duodenale</name>
    <dbReference type="NCBI Taxonomy" id="51022"/>
    <lineage>
        <taxon>Eukaryota</taxon>
        <taxon>Metazoa</taxon>
        <taxon>Ecdysozoa</taxon>
        <taxon>Nematoda</taxon>
        <taxon>Chromadorea</taxon>
        <taxon>Rhabditida</taxon>
        <taxon>Rhabditina</taxon>
        <taxon>Rhabditomorpha</taxon>
        <taxon>Strongyloidea</taxon>
        <taxon>Ancylostomatidae</taxon>
        <taxon>Ancylostomatinae</taxon>
        <taxon>Ancylostoma</taxon>
    </lineage>
</organism>
<accession>A0A0C2GQP7</accession>
<keyword evidence="1" id="KW-0249">Electron transport</keyword>
<dbReference type="PANTHER" id="PTHR33558:SF1">
    <property type="entry name" value="GLUTAREDOXIN-LIKE PROTEIN C5ORF63 HOMOLOG"/>
    <property type="match status" value="1"/>
</dbReference>
<keyword evidence="1" id="KW-0813">Transport</keyword>
<dbReference type="EMBL" id="KN732117">
    <property type="protein sequence ID" value="KIH59301.1"/>
    <property type="molecule type" value="Genomic_DNA"/>
</dbReference>
<evidence type="ECO:0000313" key="2">
    <source>
        <dbReference type="EMBL" id="KIH59301.1"/>
    </source>
</evidence>
<dbReference type="InterPro" id="IPR008554">
    <property type="entry name" value="Glutaredoxin-like"/>
</dbReference>
<proteinExistence type="inferred from homology"/>
<reference evidence="2 3" key="1">
    <citation type="submission" date="2013-12" db="EMBL/GenBank/DDBJ databases">
        <title>Draft genome of the parsitic nematode Ancylostoma duodenale.</title>
        <authorList>
            <person name="Mitreva M."/>
        </authorList>
    </citation>
    <scope>NUCLEOTIDE SEQUENCE [LARGE SCALE GENOMIC DNA]</scope>
    <source>
        <strain evidence="2 3">Zhejiang</strain>
    </source>
</reference>